<feature type="domain" description="C2" evidence="4">
    <location>
        <begin position="982"/>
        <end position="1142"/>
    </location>
</feature>
<evidence type="ECO:0000256" key="1">
    <source>
        <dbReference type="ARBA" id="ARBA00010672"/>
    </source>
</evidence>
<dbReference type="CDD" id="cd21159">
    <property type="entry name" value="XendoU"/>
    <property type="match status" value="1"/>
</dbReference>
<dbReference type="PROSITE" id="PS50004">
    <property type="entry name" value="C2"/>
    <property type="match status" value="1"/>
</dbReference>
<dbReference type="InterPro" id="IPR039725">
    <property type="entry name" value="CC2D1A/B"/>
</dbReference>
<dbReference type="SUPFAM" id="SSF49562">
    <property type="entry name" value="C2 domain (Calcium/lipid-binding domain, CaLB)"/>
    <property type="match status" value="1"/>
</dbReference>
<dbReference type="InterPro" id="IPR035892">
    <property type="entry name" value="C2_domain_sf"/>
</dbReference>
<feature type="region of interest" description="Disordered" evidence="3">
    <location>
        <begin position="432"/>
        <end position="504"/>
    </location>
</feature>
<feature type="compositionally biased region" description="Low complexity" evidence="3">
    <location>
        <begin position="452"/>
        <end position="494"/>
    </location>
</feature>
<protein>
    <recommendedName>
        <fullName evidence="8">C2 domain-containing protein</fullName>
    </recommendedName>
</protein>
<dbReference type="Pfam" id="PF21528">
    <property type="entry name" value="CC2D1A-B_DM14"/>
    <property type="match status" value="3"/>
</dbReference>
<dbReference type="GO" id="GO:0004521">
    <property type="term" value="F:RNA endonuclease activity"/>
    <property type="evidence" value="ECO:0007669"/>
    <property type="project" value="InterPro"/>
</dbReference>
<name>A0AAW0PZD6_9GOBI</name>
<dbReference type="InterPro" id="IPR037227">
    <property type="entry name" value="EndoU-like"/>
</dbReference>
<dbReference type="GO" id="GO:0016787">
    <property type="term" value="F:hydrolase activity"/>
    <property type="evidence" value="ECO:0007669"/>
    <property type="project" value="UniProtKB-KW"/>
</dbReference>
<dbReference type="GO" id="GO:0001227">
    <property type="term" value="F:DNA-binding transcription repressor activity, RNA polymerase II-specific"/>
    <property type="evidence" value="ECO:0007669"/>
    <property type="project" value="InterPro"/>
</dbReference>
<dbReference type="CDD" id="cd08690">
    <property type="entry name" value="C2_Freud-1"/>
    <property type="match status" value="1"/>
</dbReference>
<gene>
    <name evidence="6" type="ORF">WMY93_000594</name>
</gene>
<comment type="caution">
    <text evidence="6">The sequence shown here is derived from an EMBL/GenBank/DDBJ whole genome shotgun (WGS) entry which is preliminary data.</text>
</comment>
<feature type="region of interest" description="Disordered" evidence="3">
    <location>
        <begin position="540"/>
        <end position="610"/>
    </location>
</feature>
<feature type="compositionally biased region" description="Pro residues" evidence="3">
    <location>
        <begin position="747"/>
        <end position="756"/>
    </location>
</feature>
<dbReference type="AlphaFoldDB" id="A0AAW0PZD6"/>
<dbReference type="InterPro" id="IPR018998">
    <property type="entry name" value="EndoU_C"/>
</dbReference>
<dbReference type="Gene3D" id="2.60.40.150">
    <property type="entry name" value="C2 domain"/>
    <property type="match status" value="1"/>
</dbReference>
<feature type="domain" description="EndoU" evidence="5">
    <location>
        <begin position="1"/>
        <end position="202"/>
    </location>
</feature>
<dbReference type="EMBL" id="JBBPFD010000001">
    <property type="protein sequence ID" value="KAK7944866.1"/>
    <property type="molecule type" value="Genomic_DNA"/>
</dbReference>
<dbReference type="InterPro" id="IPR037772">
    <property type="entry name" value="C2_Freud"/>
</dbReference>
<feature type="compositionally biased region" description="Basic and acidic residues" evidence="3">
    <location>
        <begin position="795"/>
        <end position="806"/>
    </location>
</feature>
<feature type="compositionally biased region" description="Basic and acidic residues" evidence="3">
    <location>
        <begin position="690"/>
        <end position="700"/>
    </location>
</feature>
<feature type="region of interest" description="Disordered" evidence="3">
    <location>
        <begin position="737"/>
        <end position="834"/>
    </location>
</feature>
<proteinExistence type="inferred from homology"/>
<dbReference type="InterPro" id="IPR006608">
    <property type="entry name" value="CC2D1A/B_DM14"/>
</dbReference>
<evidence type="ECO:0000256" key="2">
    <source>
        <dbReference type="ARBA" id="ARBA00022801"/>
    </source>
</evidence>
<dbReference type="InterPro" id="IPR000008">
    <property type="entry name" value="C2_dom"/>
</dbReference>
<keyword evidence="2" id="KW-0378">Hydrolase</keyword>
<dbReference type="Proteomes" id="UP001460270">
    <property type="component" value="Unassembled WGS sequence"/>
</dbReference>
<evidence type="ECO:0000259" key="5">
    <source>
        <dbReference type="PROSITE" id="PS51959"/>
    </source>
</evidence>
<feature type="compositionally biased region" description="Pro residues" evidence="3">
    <location>
        <begin position="552"/>
        <end position="574"/>
    </location>
</feature>
<dbReference type="Pfam" id="PF09412">
    <property type="entry name" value="XendoU"/>
    <property type="match status" value="1"/>
</dbReference>
<accession>A0AAW0PZD6</accession>
<evidence type="ECO:0000256" key="3">
    <source>
        <dbReference type="SAM" id="MobiDB-lite"/>
    </source>
</evidence>
<sequence length="1183" mass="131621">MSRSQAASEELTDVLNELWRLDTNRLKPGTDYSISLQGRAGYVAQAHIDTYAHFINLLDNYEMSTGVGETVTSEELKENRLFIDAIVETEVMKCAHKYLVRKGQSPSNIMDFKKQLYEIWFRLYHRERGGGEDSCGFEHVFVGETKNHQEIMGLHNWIQFFLQEKLGHVDYKGYKARANKDTPDEDDHVLNLQFSWRGLVKPREMTSVEVKIDEYVLELIVYRHGRSIGTSFPNFSAATTGICRKGRIQQANKSTTCLVKRKESRRPEVKVLPLPNRDTEPLHAAVHEAAQYCSKHTCIHKHLARTAPFRDPQQHLHAIVIGHVQSVQTVLSVAEYMMGLFMDPEEMMKGMEENLDDPALEAELAALTGGRAAARGKAKPKGKGVFELSAETVSFAHGGHARMADECLRDIEDDDDDENVEDDEDLLAELQEVVGEDEEEVEEEEEEEESESTTSVSTPAESSEAVTPESPPAAAQHTVQQQQQKPAPVSSAAPGSVQHTLEERLSMYQTALTNAKAAGEASKVRRLERGLKSLQSMLTAVKKGRSVNEADIPPPVATGAARPPPPPAPTPPSDSSPSEGAAPGEESEPVSPLRLSHQRSALRRSSWFLNLNLQTNRKRLMNNHRKAKQKGFDAVLEALGRGETVDLSNLPPAPAPAQNAEENAAPVTDPPRRAPPPPPPAASAPAPPKDALEALEQRKAKYLEASAQAKANGDERKARMHDRIAKQYQSAIRAHKAGKPVNFDELPVPPGFPPIPGQKTPEADQGIVASLEAAHKLASADVNEAAEEEGDEPETESKPEVPKKPLLDLPAAPQKKRTPSPDRRSQKDGLSPTSAEQVEFLENRKKQFLKAALQAKQKNDMEQAKTLLRKAKGFEPMIEAARGGKPVDISQIPSPPGDEEDDFIMVHHSDVQLSEKSQEVYAQLNKILKEQYEKCMTHSKQFTHLGNVKETTKFEKMAESCKKSLELLKLSQSRGLPPPKHHFEEKAFNTAGIFPELSSTEMVVNIVKGINLPAPSGVQTNDLSAFIKFDFPYPSSVRRLNILISLFLCNYFIFNVDFVVFQENPQKHKTLYVKNTNCPEYDQSFTLTINRNHRGFRRLVSNKGLKLELFHRGGFLRSDKPIGTAVVKLEGLENQSEIREIVEVMDGRKHTGGRVEVKVRLREPLSGQDLQTNSVKWLVIDQS</sequence>
<feature type="compositionally biased region" description="Acidic residues" evidence="3">
    <location>
        <begin position="784"/>
        <end position="794"/>
    </location>
</feature>
<feature type="compositionally biased region" description="Acidic residues" evidence="3">
    <location>
        <begin position="434"/>
        <end position="451"/>
    </location>
</feature>
<keyword evidence="7" id="KW-1185">Reference proteome</keyword>
<dbReference type="SMART" id="SM00239">
    <property type="entry name" value="C2"/>
    <property type="match status" value="1"/>
</dbReference>
<feature type="compositionally biased region" description="Low complexity" evidence="3">
    <location>
        <begin position="656"/>
        <end position="667"/>
    </location>
</feature>
<comment type="similarity">
    <text evidence="1">Belongs to the CC2D1 family.</text>
</comment>
<feature type="region of interest" description="Disordered" evidence="3">
    <location>
        <begin position="645"/>
        <end position="700"/>
    </location>
</feature>
<dbReference type="PROSITE" id="PS51959">
    <property type="entry name" value="ENDOU"/>
    <property type="match status" value="1"/>
</dbReference>
<reference evidence="7" key="1">
    <citation type="submission" date="2024-04" db="EMBL/GenBank/DDBJ databases">
        <title>Salinicola lusitanus LLJ914,a marine bacterium isolated from the Okinawa Trough.</title>
        <authorList>
            <person name="Li J."/>
        </authorList>
    </citation>
    <scope>NUCLEOTIDE SEQUENCE [LARGE SCALE GENOMIC DNA]</scope>
</reference>
<dbReference type="PANTHER" id="PTHR13076">
    <property type="entry name" value="COILED-COIL AND C2 DOMAIN-CONTAINING PROTEIN 1-LIKE"/>
    <property type="match status" value="1"/>
</dbReference>
<evidence type="ECO:0008006" key="8">
    <source>
        <dbReference type="Google" id="ProtNLM"/>
    </source>
</evidence>
<evidence type="ECO:0000259" key="4">
    <source>
        <dbReference type="PROSITE" id="PS50004"/>
    </source>
</evidence>
<dbReference type="Pfam" id="PF00168">
    <property type="entry name" value="C2"/>
    <property type="match status" value="1"/>
</dbReference>
<dbReference type="PANTHER" id="PTHR13076:SF5">
    <property type="entry name" value="COILED-COIL AND C2 DOMAIN-CONTAINING PROTEIN 1B"/>
    <property type="match status" value="1"/>
</dbReference>
<dbReference type="SUPFAM" id="SSF142877">
    <property type="entry name" value="EndoU-like"/>
    <property type="match status" value="1"/>
</dbReference>
<evidence type="ECO:0000313" key="6">
    <source>
        <dbReference type="EMBL" id="KAK7944866.1"/>
    </source>
</evidence>
<dbReference type="SMART" id="SM00685">
    <property type="entry name" value="DM14"/>
    <property type="match status" value="4"/>
</dbReference>
<organism evidence="6 7">
    <name type="scientific">Mugilogobius chulae</name>
    <name type="common">yellowstripe goby</name>
    <dbReference type="NCBI Taxonomy" id="88201"/>
    <lineage>
        <taxon>Eukaryota</taxon>
        <taxon>Metazoa</taxon>
        <taxon>Chordata</taxon>
        <taxon>Craniata</taxon>
        <taxon>Vertebrata</taxon>
        <taxon>Euteleostomi</taxon>
        <taxon>Actinopterygii</taxon>
        <taxon>Neopterygii</taxon>
        <taxon>Teleostei</taxon>
        <taxon>Neoteleostei</taxon>
        <taxon>Acanthomorphata</taxon>
        <taxon>Gobiaria</taxon>
        <taxon>Gobiiformes</taxon>
        <taxon>Gobioidei</taxon>
        <taxon>Gobiidae</taxon>
        <taxon>Gobionellinae</taxon>
        <taxon>Mugilogobius</taxon>
    </lineage>
</organism>
<feature type="compositionally biased region" description="Pro residues" evidence="3">
    <location>
        <begin position="673"/>
        <end position="688"/>
    </location>
</feature>
<evidence type="ECO:0000313" key="7">
    <source>
        <dbReference type="Proteomes" id="UP001460270"/>
    </source>
</evidence>